<keyword evidence="3" id="KW-1185">Reference proteome</keyword>
<gene>
    <name evidence="2" type="ORF">NC998_11005</name>
</gene>
<evidence type="ECO:0000313" key="2">
    <source>
        <dbReference type="EMBL" id="MEP0817626.1"/>
    </source>
</evidence>
<protein>
    <submittedName>
        <fullName evidence="2">DUF3616 domain-containing protein</fullName>
    </submittedName>
</protein>
<proteinExistence type="predicted"/>
<evidence type="ECO:0000313" key="3">
    <source>
        <dbReference type="Proteomes" id="UP001464891"/>
    </source>
</evidence>
<dbReference type="RefSeq" id="WP_190435903.1">
    <property type="nucleotide sequence ID" value="NZ_JAMPKM010000005.1"/>
</dbReference>
<name>A0ABV0J9D0_9CYAN</name>
<evidence type="ECO:0000259" key="1">
    <source>
        <dbReference type="Pfam" id="PF12275"/>
    </source>
</evidence>
<dbReference type="Pfam" id="PF12275">
    <property type="entry name" value="DUF3616"/>
    <property type="match status" value="1"/>
</dbReference>
<dbReference type="InterPro" id="IPR022060">
    <property type="entry name" value="DUF3616"/>
</dbReference>
<comment type="caution">
    <text evidence="2">The sequence shown here is derived from an EMBL/GenBank/DDBJ whole genome shotgun (WGS) entry which is preliminary data.</text>
</comment>
<dbReference type="EMBL" id="JAMPKM010000005">
    <property type="protein sequence ID" value="MEP0817626.1"/>
    <property type="molecule type" value="Genomic_DNA"/>
</dbReference>
<dbReference type="Proteomes" id="UP001464891">
    <property type="component" value="Unassembled WGS sequence"/>
</dbReference>
<sequence>MTNGFLLSRIVLQFSSKFQGVSEDLSAVIHTKDGHLWVASDEAATIDRLSFAEPYIYRHDKQFALADLINLPDRKKVEVDVEGMDYADEYLWVVGSHGTKRKKVKDEKTDEENLQRLTEVEFDPNRYILARIPLCNGDLVKSCPHSQDPAQQLTAAILELTAGGNVLIDALKSDPHLGPFLSTYTQAQDQPLLLPGKDNGFDVEGLAVYGDRIFVGLRGPVLRGWAIILEIAVEQKNPETLSLKPIGKEGQLYKKHFFDLGGLGIRDLHFQGKDLLILAGPTMVLDGSIRVFRLTKALDLDENSLCEQAEGELELLFDIPYGIGCDRAEGMTLFTCISNSPSLMVVYDAPSETRKRDLNGVLADVFKL</sequence>
<feature type="domain" description="DUF3616" evidence="1">
    <location>
        <begin position="24"/>
        <end position="364"/>
    </location>
</feature>
<accession>A0ABV0J9D0</accession>
<organism evidence="2 3">
    <name type="scientific">Trichocoleus desertorum GB2-A4</name>
    <dbReference type="NCBI Taxonomy" id="2933944"/>
    <lineage>
        <taxon>Bacteria</taxon>
        <taxon>Bacillati</taxon>
        <taxon>Cyanobacteriota</taxon>
        <taxon>Cyanophyceae</taxon>
        <taxon>Leptolyngbyales</taxon>
        <taxon>Trichocoleusaceae</taxon>
        <taxon>Trichocoleus</taxon>
    </lineage>
</organism>
<reference evidence="2 3" key="1">
    <citation type="submission" date="2022-04" db="EMBL/GenBank/DDBJ databases">
        <title>Positive selection, recombination, and allopatry shape intraspecific diversity of widespread and dominant cyanobacteria.</title>
        <authorList>
            <person name="Wei J."/>
            <person name="Shu W."/>
            <person name="Hu C."/>
        </authorList>
    </citation>
    <scope>NUCLEOTIDE SEQUENCE [LARGE SCALE GENOMIC DNA]</scope>
    <source>
        <strain evidence="2 3">GB2-A4</strain>
    </source>
</reference>